<sequence>MKIYKKILLLLCSISLVGCQQEEIVPTTTASLVVQTIHPSDKEISLSEDFMGSMSPKETTYVFSPMMGIVDKINVEEGDTVTKGEVLFTLEDDTQSFSRDQAEASYNQLQASKDQALLKANLDIENAQASYNQLLLARDQAIIQAQNNINNANQAHNQAVLAKNQALIQAQNTLDNAKKVYDQLLVAQDQATTQVKNTVDNAYKSYDQLLVAQEQALIQAENAASNANAGYNQLIVARDQSVGAGVDMQLLELENQIQTLKNNISNAKLQLRQAEDDLGKVADDVEEAKVDFDDAQNILEDEDELLDEALEAYEEAQIKLSTAKTLAEQYGLLQSSVPALAGVDINEAINFTVEDGFPQSVINSIEDIFYAMYYADIKGLSTYDLFTLSEEATDAQADFAEAQENYSEAKTEEVQNEAIFEQLEDGFENAEIQVDNAEELTGESIEGLEEQLKILEEIYMISSTQSINDAVSAYDEQISQALLGVEQAQIAIENTNIAYKEQIEQALLGIKQAEEAVNLTNNGYAEQISQALLGINQAQEAINLTNDSYNEQINKAQLAIDQATQGLTMTKDSYNEQIKQVQISLSAAYNSKPLIEEAYTEQLNSANIGIKNVDYLLNELIVTSPVNGIVDEVNIEENNPISSSNTACVISDYTSMEATFYVSQEIKDTLSIDQEIVVTYDGQKYNGHIIEIDPNMNQQTSLFKIVATVDVSHGTIPNGVSAIINTTTHKISEVLTIPYTAVYFEDGKQFVYVDRNGIAEKQYVKTGLFDDSTIVITEGLTPSDEVITTWSSQLRDGTPVKKGGA</sequence>
<dbReference type="Proteomes" id="UP000188605">
    <property type="component" value="Unassembled WGS sequence"/>
</dbReference>
<name>A0ACC8XDJ4_9FIRM</name>
<protein>
    <submittedName>
        <fullName evidence="1">Uncharacterized protein</fullName>
    </submittedName>
</protein>
<reference evidence="1" key="1">
    <citation type="submission" date="2016-08" db="EMBL/GenBank/DDBJ databases">
        <authorList>
            <person name="Ngugi D.K."/>
            <person name="Miyake S."/>
            <person name="Stingl U."/>
        </authorList>
    </citation>
    <scope>NUCLEOTIDE SEQUENCE</scope>
    <source>
        <strain evidence="1">SCG-B11WGA-EpuloA1</strain>
    </source>
</reference>
<dbReference type="EMBL" id="LJDB01000045">
    <property type="protein sequence ID" value="ONI40824.1"/>
    <property type="molecule type" value="Genomic_DNA"/>
</dbReference>
<gene>
    <name evidence="1" type="ORF">AN396_05235</name>
</gene>
<organism evidence="1 2">
    <name type="scientific">Candidatus Epulonipiscium fishelsonii</name>
    <dbReference type="NCBI Taxonomy" id="77094"/>
    <lineage>
        <taxon>Bacteria</taxon>
        <taxon>Bacillati</taxon>
        <taxon>Bacillota</taxon>
        <taxon>Clostridia</taxon>
        <taxon>Lachnospirales</taxon>
        <taxon>Lachnospiraceae</taxon>
        <taxon>Candidatus Epulonipiscium</taxon>
    </lineage>
</organism>
<comment type="caution">
    <text evidence="1">The sequence shown here is derived from an EMBL/GenBank/DDBJ whole genome shotgun (WGS) entry which is preliminary data.</text>
</comment>
<keyword evidence="2" id="KW-1185">Reference proteome</keyword>
<accession>A0ACC8XDJ4</accession>
<proteinExistence type="predicted"/>
<evidence type="ECO:0000313" key="1">
    <source>
        <dbReference type="EMBL" id="ONI40824.1"/>
    </source>
</evidence>
<evidence type="ECO:0000313" key="2">
    <source>
        <dbReference type="Proteomes" id="UP000188605"/>
    </source>
</evidence>